<dbReference type="Proteomes" id="UP000001514">
    <property type="component" value="Unassembled WGS sequence"/>
</dbReference>
<organism evidence="2">
    <name type="scientific">Selaginella moellendorffii</name>
    <name type="common">Spikemoss</name>
    <dbReference type="NCBI Taxonomy" id="88036"/>
    <lineage>
        <taxon>Eukaryota</taxon>
        <taxon>Viridiplantae</taxon>
        <taxon>Streptophyta</taxon>
        <taxon>Embryophyta</taxon>
        <taxon>Tracheophyta</taxon>
        <taxon>Lycopodiopsida</taxon>
        <taxon>Selaginellales</taxon>
        <taxon>Selaginellaceae</taxon>
        <taxon>Selaginella</taxon>
    </lineage>
</organism>
<dbReference type="InterPro" id="IPR032675">
    <property type="entry name" value="LRR_dom_sf"/>
</dbReference>
<sequence length="340" mass="38635">MVANIGEATNVLERLKNHALITEEEEESYDYVEVPKKKNYYRIHDALLALALHILEQEGPKCYLKAGQSQMRDVGDAFTSNYSRISLVDRGISEIPLPKKNRVRVSTTTCLLLDYNTRLTALPSLSLFKGLKVLCLSHTGVVSLPHSIGQLKTLETLDLFWNPSLESIPNSLGNLANLSYMNLGSCSKLKSFPVDALLKLTKLVYLNGNACQGMWTCHRRHHRLFKHKKSLNRTFGRLYLDGMFQALTKLELQGLPDLDILRLLGLPLLGWDWSRFLRLRTLEVSCFGQSDFKVTSRMENLQELIIEDNDHFEGLPFLTQLLDVSLGATDAFPQLMWLQI</sequence>
<dbReference type="PANTHER" id="PTHR47186:SF63">
    <property type="entry name" value="C-JID DOMAIN-CONTAINING PROTEIN"/>
    <property type="match status" value="1"/>
</dbReference>
<dbReference type="SUPFAM" id="SSF52058">
    <property type="entry name" value="L domain-like"/>
    <property type="match status" value="1"/>
</dbReference>
<dbReference type="HOGENOM" id="CLU_817355_0_0_1"/>
<dbReference type="PANTHER" id="PTHR47186">
    <property type="entry name" value="LEUCINE-RICH REPEAT-CONTAINING PROTEIN 57"/>
    <property type="match status" value="1"/>
</dbReference>
<dbReference type="Gramene" id="EFJ32415">
    <property type="protein sequence ID" value="EFJ32415"/>
    <property type="gene ID" value="SELMODRAFT_407881"/>
</dbReference>
<evidence type="ECO:0000313" key="1">
    <source>
        <dbReference type="EMBL" id="EFJ32415.1"/>
    </source>
</evidence>
<gene>
    <name evidence="1" type="ORF">SELMODRAFT_407881</name>
</gene>
<reference evidence="1 2" key="1">
    <citation type="journal article" date="2011" name="Science">
        <title>The Selaginella genome identifies genetic changes associated with the evolution of vascular plants.</title>
        <authorList>
            <person name="Banks J.A."/>
            <person name="Nishiyama T."/>
            <person name="Hasebe M."/>
            <person name="Bowman J.L."/>
            <person name="Gribskov M."/>
            <person name="dePamphilis C."/>
            <person name="Albert V.A."/>
            <person name="Aono N."/>
            <person name="Aoyama T."/>
            <person name="Ambrose B.A."/>
            <person name="Ashton N.W."/>
            <person name="Axtell M.J."/>
            <person name="Barker E."/>
            <person name="Barker M.S."/>
            <person name="Bennetzen J.L."/>
            <person name="Bonawitz N.D."/>
            <person name="Chapple C."/>
            <person name="Cheng C."/>
            <person name="Correa L.G."/>
            <person name="Dacre M."/>
            <person name="DeBarry J."/>
            <person name="Dreyer I."/>
            <person name="Elias M."/>
            <person name="Engstrom E.M."/>
            <person name="Estelle M."/>
            <person name="Feng L."/>
            <person name="Finet C."/>
            <person name="Floyd S.K."/>
            <person name="Frommer W.B."/>
            <person name="Fujita T."/>
            <person name="Gramzow L."/>
            <person name="Gutensohn M."/>
            <person name="Harholt J."/>
            <person name="Hattori M."/>
            <person name="Heyl A."/>
            <person name="Hirai T."/>
            <person name="Hiwatashi Y."/>
            <person name="Ishikawa M."/>
            <person name="Iwata M."/>
            <person name="Karol K.G."/>
            <person name="Koehler B."/>
            <person name="Kolukisaoglu U."/>
            <person name="Kubo M."/>
            <person name="Kurata T."/>
            <person name="Lalonde S."/>
            <person name="Li K."/>
            <person name="Li Y."/>
            <person name="Litt A."/>
            <person name="Lyons E."/>
            <person name="Manning G."/>
            <person name="Maruyama T."/>
            <person name="Michael T.P."/>
            <person name="Mikami K."/>
            <person name="Miyazaki S."/>
            <person name="Morinaga S."/>
            <person name="Murata T."/>
            <person name="Mueller-Roeber B."/>
            <person name="Nelson D.R."/>
            <person name="Obara M."/>
            <person name="Oguri Y."/>
            <person name="Olmstead R.G."/>
            <person name="Onodera N."/>
            <person name="Petersen B.L."/>
            <person name="Pils B."/>
            <person name="Prigge M."/>
            <person name="Rensing S.A."/>
            <person name="Riano-Pachon D.M."/>
            <person name="Roberts A.W."/>
            <person name="Sato Y."/>
            <person name="Scheller H.V."/>
            <person name="Schulz B."/>
            <person name="Schulz C."/>
            <person name="Shakirov E.V."/>
            <person name="Shibagaki N."/>
            <person name="Shinohara N."/>
            <person name="Shippen D.E."/>
            <person name="Soerensen I."/>
            <person name="Sotooka R."/>
            <person name="Sugimoto N."/>
            <person name="Sugita M."/>
            <person name="Sumikawa N."/>
            <person name="Tanurdzic M."/>
            <person name="Theissen G."/>
            <person name="Ulvskov P."/>
            <person name="Wakazuki S."/>
            <person name="Weng J.K."/>
            <person name="Willats W.W."/>
            <person name="Wipf D."/>
            <person name="Wolf P.G."/>
            <person name="Yang L."/>
            <person name="Zimmer A.D."/>
            <person name="Zhu Q."/>
            <person name="Mitros T."/>
            <person name="Hellsten U."/>
            <person name="Loque D."/>
            <person name="Otillar R."/>
            <person name="Salamov A."/>
            <person name="Schmutz J."/>
            <person name="Shapiro H."/>
            <person name="Lindquist E."/>
            <person name="Lucas S."/>
            <person name="Rokhsar D."/>
            <person name="Grigoriev I.V."/>
        </authorList>
    </citation>
    <scope>NUCLEOTIDE SEQUENCE [LARGE SCALE GENOMIC DNA]</scope>
</reference>
<proteinExistence type="predicted"/>
<name>D8R526_SELML</name>
<dbReference type="KEGG" id="smo:SELMODRAFT_407881"/>
<dbReference type="EMBL" id="GL377572">
    <property type="protein sequence ID" value="EFJ32415.1"/>
    <property type="molecule type" value="Genomic_DNA"/>
</dbReference>
<protein>
    <recommendedName>
        <fullName evidence="3">NB-ARC domain-containing protein</fullName>
    </recommendedName>
</protein>
<dbReference type="GO" id="GO:0035556">
    <property type="term" value="P:intracellular signal transduction"/>
    <property type="evidence" value="ECO:0000318"/>
    <property type="project" value="GO_Central"/>
</dbReference>
<dbReference type="AlphaFoldDB" id="D8R526"/>
<dbReference type="FunCoup" id="D8R526">
    <property type="interactions" value="1358"/>
</dbReference>
<dbReference type="Gene3D" id="3.80.10.10">
    <property type="entry name" value="Ribonuclease Inhibitor"/>
    <property type="match status" value="1"/>
</dbReference>
<keyword evidence="2" id="KW-1185">Reference proteome</keyword>
<evidence type="ECO:0008006" key="3">
    <source>
        <dbReference type="Google" id="ProtNLM"/>
    </source>
</evidence>
<dbReference type="InParanoid" id="D8R526"/>
<accession>D8R526</accession>
<evidence type="ECO:0000313" key="2">
    <source>
        <dbReference type="Proteomes" id="UP000001514"/>
    </source>
</evidence>